<evidence type="ECO:0000256" key="8">
    <source>
        <dbReference type="ARBA" id="ARBA00022676"/>
    </source>
</evidence>
<comment type="function">
    <text evidence="2 11">Catalyzes a salvage reaction resulting in the formation of AMP, that is energically less costly than de novo synthesis.</text>
</comment>
<dbReference type="InterPro" id="IPR050054">
    <property type="entry name" value="UPRTase/APRTase"/>
</dbReference>
<evidence type="ECO:0000256" key="3">
    <source>
        <dbReference type="ARBA" id="ARBA00004496"/>
    </source>
</evidence>
<dbReference type="Pfam" id="PF00156">
    <property type="entry name" value="Pribosyltran"/>
    <property type="match status" value="1"/>
</dbReference>
<evidence type="ECO:0000313" key="14">
    <source>
        <dbReference type="Proteomes" id="UP000527616"/>
    </source>
</evidence>
<keyword evidence="10 11" id="KW-0660">Purine salvage</keyword>
<dbReference type="AlphaFoldDB" id="A0A7Z0D656"/>
<dbReference type="GO" id="GO:0006168">
    <property type="term" value="P:adenine salvage"/>
    <property type="evidence" value="ECO:0007669"/>
    <property type="project" value="InterPro"/>
</dbReference>
<feature type="domain" description="Phosphoribosyltransferase" evidence="12">
    <location>
        <begin position="54"/>
        <end position="160"/>
    </location>
</feature>
<evidence type="ECO:0000256" key="1">
    <source>
        <dbReference type="ARBA" id="ARBA00000868"/>
    </source>
</evidence>
<keyword evidence="14" id="KW-1185">Reference proteome</keyword>
<reference evidence="13 14" key="1">
    <citation type="submission" date="2020-07" db="EMBL/GenBank/DDBJ databases">
        <title>Sequencing the genomes of 1000 actinobacteria strains.</title>
        <authorList>
            <person name="Klenk H.-P."/>
        </authorList>
    </citation>
    <scope>NUCLEOTIDE SEQUENCE [LARGE SCALE GENOMIC DNA]</scope>
    <source>
        <strain evidence="13 14">DSM 103164</strain>
    </source>
</reference>
<dbReference type="UniPathway" id="UPA00588">
    <property type="reaction ID" value="UER00646"/>
</dbReference>
<dbReference type="InterPro" id="IPR000836">
    <property type="entry name" value="PRTase_dom"/>
</dbReference>
<name>A0A7Z0D656_9ACTN</name>
<keyword evidence="8 11" id="KW-0328">Glycosyltransferase</keyword>
<dbReference type="NCBIfam" id="NF002636">
    <property type="entry name" value="PRK02304.1-5"/>
    <property type="match status" value="1"/>
</dbReference>
<accession>A0A7Z0D656</accession>
<comment type="caution">
    <text evidence="13">The sequence shown here is derived from an EMBL/GenBank/DDBJ whole genome shotgun (WGS) entry which is preliminary data.</text>
</comment>
<gene>
    <name evidence="11" type="primary">apt</name>
    <name evidence="13" type="ORF">GGQ54_000144</name>
</gene>
<evidence type="ECO:0000256" key="7">
    <source>
        <dbReference type="ARBA" id="ARBA00022490"/>
    </source>
</evidence>
<evidence type="ECO:0000256" key="10">
    <source>
        <dbReference type="ARBA" id="ARBA00022726"/>
    </source>
</evidence>
<dbReference type="GO" id="GO:0044209">
    <property type="term" value="P:AMP salvage"/>
    <property type="evidence" value="ECO:0007669"/>
    <property type="project" value="UniProtKB-UniRule"/>
</dbReference>
<comment type="pathway">
    <text evidence="4 11">Purine metabolism; AMP biosynthesis via salvage pathway; AMP from adenine: step 1/1.</text>
</comment>
<evidence type="ECO:0000256" key="9">
    <source>
        <dbReference type="ARBA" id="ARBA00022679"/>
    </source>
</evidence>
<dbReference type="PANTHER" id="PTHR32315">
    <property type="entry name" value="ADENINE PHOSPHORIBOSYLTRANSFERASE"/>
    <property type="match status" value="1"/>
</dbReference>
<dbReference type="PANTHER" id="PTHR32315:SF3">
    <property type="entry name" value="ADENINE PHOSPHORIBOSYLTRANSFERASE"/>
    <property type="match status" value="1"/>
</dbReference>
<dbReference type="GO" id="GO:0002055">
    <property type="term" value="F:adenine binding"/>
    <property type="evidence" value="ECO:0007669"/>
    <property type="project" value="TreeGrafter"/>
</dbReference>
<evidence type="ECO:0000259" key="12">
    <source>
        <dbReference type="Pfam" id="PF00156"/>
    </source>
</evidence>
<sequence length="185" mass="19004">MTSVTQSPSEANAGLIADLIRDVPDFPKPGIMFKDITPLLARPSGLAAAVTELVAASPRDVDLVVGMEARGFIFAAPIALALGAGFVPVRKPGKLPGATVSETFALEYGTETLTVHSDAIPAGARVLVVDDVLATGGTVAATAALLKQLDAELVQVSVLLELTALDGRAKLAEHGIERVSSVLRA</sequence>
<dbReference type="SUPFAM" id="SSF53271">
    <property type="entry name" value="PRTase-like"/>
    <property type="match status" value="1"/>
</dbReference>
<proteinExistence type="inferred from homology"/>
<evidence type="ECO:0000256" key="5">
    <source>
        <dbReference type="ARBA" id="ARBA00008391"/>
    </source>
</evidence>
<dbReference type="Proteomes" id="UP000527616">
    <property type="component" value="Unassembled WGS sequence"/>
</dbReference>
<dbReference type="EC" id="2.4.2.7" evidence="6 11"/>
<dbReference type="RefSeq" id="WP_179443639.1">
    <property type="nucleotide sequence ID" value="NZ_JACBZS010000001.1"/>
</dbReference>
<comment type="similarity">
    <text evidence="5 11">Belongs to the purine/pyrimidine phosphoribosyltransferase family.</text>
</comment>
<dbReference type="Gene3D" id="3.40.50.2020">
    <property type="match status" value="1"/>
</dbReference>
<dbReference type="NCBIfam" id="TIGR01090">
    <property type="entry name" value="apt"/>
    <property type="match status" value="1"/>
</dbReference>
<dbReference type="EMBL" id="JACBZS010000001">
    <property type="protein sequence ID" value="NYI69584.1"/>
    <property type="molecule type" value="Genomic_DNA"/>
</dbReference>
<dbReference type="GO" id="GO:0003999">
    <property type="term" value="F:adenine phosphoribosyltransferase activity"/>
    <property type="evidence" value="ECO:0007669"/>
    <property type="project" value="UniProtKB-UniRule"/>
</dbReference>
<dbReference type="FunFam" id="3.40.50.2020:FF:000021">
    <property type="entry name" value="Adenine phosphoribosyltransferase"/>
    <property type="match status" value="1"/>
</dbReference>
<evidence type="ECO:0000256" key="6">
    <source>
        <dbReference type="ARBA" id="ARBA00011893"/>
    </source>
</evidence>
<dbReference type="InterPro" id="IPR029057">
    <property type="entry name" value="PRTase-like"/>
</dbReference>
<dbReference type="GO" id="GO:0006166">
    <property type="term" value="P:purine ribonucleoside salvage"/>
    <property type="evidence" value="ECO:0007669"/>
    <property type="project" value="UniProtKB-UniRule"/>
</dbReference>
<dbReference type="HAMAP" id="MF_00004">
    <property type="entry name" value="Aden_phosphoribosyltr"/>
    <property type="match status" value="1"/>
</dbReference>
<comment type="subcellular location">
    <subcellularLocation>
        <location evidence="3 11">Cytoplasm</location>
    </subcellularLocation>
</comment>
<keyword evidence="9 11" id="KW-0808">Transferase</keyword>
<dbReference type="CDD" id="cd06223">
    <property type="entry name" value="PRTases_typeI"/>
    <property type="match status" value="1"/>
</dbReference>
<dbReference type="NCBIfam" id="NF002634">
    <property type="entry name" value="PRK02304.1-3"/>
    <property type="match status" value="1"/>
</dbReference>
<evidence type="ECO:0000313" key="13">
    <source>
        <dbReference type="EMBL" id="NYI69584.1"/>
    </source>
</evidence>
<dbReference type="InterPro" id="IPR005764">
    <property type="entry name" value="Ade_phspho_trans"/>
</dbReference>
<evidence type="ECO:0000256" key="11">
    <source>
        <dbReference type="HAMAP-Rule" id="MF_00004"/>
    </source>
</evidence>
<dbReference type="GO" id="GO:0016208">
    <property type="term" value="F:AMP binding"/>
    <property type="evidence" value="ECO:0007669"/>
    <property type="project" value="TreeGrafter"/>
</dbReference>
<evidence type="ECO:0000256" key="2">
    <source>
        <dbReference type="ARBA" id="ARBA00003968"/>
    </source>
</evidence>
<evidence type="ECO:0000256" key="4">
    <source>
        <dbReference type="ARBA" id="ARBA00004659"/>
    </source>
</evidence>
<comment type="catalytic activity">
    <reaction evidence="1 11">
        <text>AMP + diphosphate = 5-phospho-alpha-D-ribose 1-diphosphate + adenine</text>
        <dbReference type="Rhea" id="RHEA:16609"/>
        <dbReference type="ChEBI" id="CHEBI:16708"/>
        <dbReference type="ChEBI" id="CHEBI:33019"/>
        <dbReference type="ChEBI" id="CHEBI:58017"/>
        <dbReference type="ChEBI" id="CHEBI:456215"/>
        <dbReference type="EC" id="2.4.2.7"/>
    </reaction>
</comment>
<dbReference type="GO" id="GO:0005737">
    <property type="term" value="C:cytoplasm"/>
    <property type="evidence" value="ECO:0007669"/>
    <property type="project" value="UniProtKB-SubCell"/>
</dbReference>
<keyword evidence="7 11" id="KW-0963">Cytoplasm</keyword>
<organism evidence="13 14">
    <name type="scientific">Naumannella cuiyingiana</name>
    <dbReference type="NCBI Taxonomy" id="1347891"/>
    <lineage>
        <taxon>Bacteria</taxon>
        <taxon>Bacillati</taxon>
        <taxon>Actinomycetota</taxon>
        <taxon>Actinomycetes</taxon>
        <taxon>Propionibacteriales</taxon>
        <taxon>Propionibacteriaceae</taxon>
        <taxon>Naumannella</taxon>
    </lineage>
</organism>
<protein>
    <recommendedName>
        <fullName evidence="6 11">Adenine phosphoribosyltransferase</fullName>
        <shortName evidence="11">APRT</shortName>
        <ecNumber evidence="6 11">2.4.2.7</ecNumber>
    </recommendedName>
</protein>
<comment type="subunit">
    <text evidence="11">Homodimer.</text>
</comment>